<keyword evidence="2" id="KW-0472">Membrane</keyword>
<feature type="compositionally biased region" description="Low complexity" evidence="1">
    <location>
        <begin position="127"/>
        <end position="137"/>
    </location>
</feature>
<feature type="transmembrane region" description="Helical" evidence="2">
    <location>
        <begin position="65"/>
        <end position="83"/>
    </location>
</feature>
<feature type="compositionally biased region" description="Basic and acidic residues" evidence="1">
    <location>
        <begin position="210"/>
        <end position="221"/>
    </location>
</feature>
<keyword evidence="2" id="KW-1133">Transmembrane helix</keyword>
<feature type="signal peptide" evidence="3">
    <location>
        <begin position="1"/>
        <end position="25"/>
    </location>
</feature>
<comment type="caution">
    <text evidence="4">The sequence shown here is derived from an EMBL/GenBank/DDBJ whole genome shotgun (WGS) entry which is preliminary data.</text>
</comment>
<sequence>MIRKSGLFLVMLGGLSLSFAGQVDAVEPLLGHELAIVFAATNDVAALLALNEVLNPGADRHVRGWAWVALFLGGGTALVLNTWHAIKAAVLPGPAAILVGAEPVVLAWVLSHVVALVLSRHRREADATAADTASETSPETPAERPESAEVPETSLGVAEAPETAPIAASDAAQRELPTAAPDAGIEGSAGEPEALPEAAEDASEALPEDLIARAEKAERKALQQSGGKRGLPYREAPRKLGVRYDTARAALDAARARMATETSVPAQTAA</sequence>
<evidence type="ECO:0000256" key="2">
    <source>
        <dbReference type="SAM" id="Phobius"/>
    </source>
</evidence>
<keyword evidence="5" id="KW-1185">Reference proteome</keyword>
<feature type="transmembrane region" description="Helical" evidence="2">
    <location>
        <begin position="35"/>
        <end position="53"/>
    </location>
</feature>
<dbReference type="Proteomes" id="UP001237595">
    <property type="component" value="Unassembled WGS sequence"/>
</dbReference>
<feature type="compositionally biased region" description="Low complexity" evidence="1">
    <location>
        <begin position="186"/>
        <end position="197"/>
    </location>
</feature>
<evidence type="ECO:0000256" key="3">
    <source>
        <dbReference type="SAM" id="SignalP"/>
    </source>
</evidence>
<evidence type="ECO:0000256" key="1">
    <source>
        <dbReference type="SAM" id="MobiDB-lite"/>
    </source>
</evidence>
<feature type="compositionally biased region" description="Acidic residues" evidence="1">
    <location>
        <begin position="198"/>
        <end position="207"/>
    </location>
</feature>
<keyword evidence="2" id="KW-0812">Transmembrane</keyword>
<proteinExistence type="predicted"/>
<organism evidence="4 5">
    <name type="scientific">Saccharopolyspora ipomoeae</name>
    <dbReference type="NCBI Taxonomy" id="3042027"/>
    <lineage>
        <taxon>Bacteria</taxon>
        <taxon>Bacillati</taxon>
        <taxon>Actinomycetota</taxon>
        <taxon>Actinomycetes</taxon>
        <taxon>Pseudonocardiales</taxon>
        <taxon>Pseudonocardiaceae</taxon>
        <taxon>Saccharopolyspora</taxon>
    </lineage>
</organism>
<evidence type="ECO:0000313" key="4">
    <source>
        <dbReference type="EMBL" id="MDI2029843.1"/>
    </source>
</evidence>
<dbReference type="EMBL" id="JASAOF010000007">
    <property type="protein sequence ID" value="MDI2029843.1"/>
    <property type="molecule type" value="Genomic_DNA"/>
</dbReference>
<feature type="region of interest" description="Disordered" evidence="1">
    <location>
        <begin position="126"/>
        <end position="241"/>
    </location>
</feature>
<reference evidence="4 5" key="1">
    <citation type="submission" date="2023-04" db="EMBL/GenBank/DDBJ databases">
        <title>Draft genome sequence of Saccharopolyspora sp. TS4A08 isolated from sweet potato rhizospheric soil.</title>
        <authorList>
            <person name="Suksaard P."/>
            <person name="Duangmal K."/>
        </authorList>
    </citation>
    <scope>NUCLEOTIDE SEQUENCE [LARGE SCALE GENOMIC DNA]</scope>
    <source>
        <strain evidence="4 5">TS4A08</strain>
    </source>
</reference>
<feature type="chain" id="PRO_5047531378" description="DUF2637 domain-containing protein" evidence="3">
    <location>
        <begin position="26"/>
        <end position="270"/>
    </location>
</feature>
<protein>
    <recommendedName>
        <fullName evidence="6">DUF2637 domain-containing protein</fullName>
    </recommendedName>
</protein>
<evidence type="ECO:0008006" key="6">
    <source>
        <dbReference type="Google" id="ProtNLM"/>
    </source>
</evidence>
<gene>
    <name evidence="4" type="ORF">QFW96_14525</name>
</gene>
<feature type="transmembrane region" description="Helical" evidence="2">
    <location>
        <begin position="95"/>
        <end position="118"/>
    </location>
</feature>
<name>A0ABT6PQA5_9PSEU</name>
<dbReference type="RefSeq" id="WP_281456147.1">
    <property type="nucleotide sequence ID" value="NZ_JASAOF010000007.1"/>
</dbReference>
<accession>A0ABT6PQA5</accession>
<keyword evidence="3" id="KW-0732">Signal</keyword>
<evidence type="ECO:0000313" key="5">
    <source>
        <dbReference type="Proteomes" id="UP001237595"/>
    </source>
</evidence>